<organism evidence="2 3">
    <name type="scientific">Zymoseptoria tritici (strain CBS 115943 / IPO323)</name>
    <name type="common">Speckled leaf blotch fungus</name>
    <name type="synonym">Septoria tritici</name>
    <dbReference type="NCBI Taxonomy" id="336722"/>
    <lineage>
        <taxon>Eukaryota</taxon>
        <taxon>Fungi</taxon>
        <taxon>Dikarya</taxon>
        <taxon>Ascomycota</taxon>
        <taxon>Pezizomycotina</taxon>
        <taxon>Dothideomycetes</taxon>
        <taxon>Dothideomycetidae</taxon>
        <taxon>Mycosphaerellales</taxon>
        <taxon>Mycosphaerellaceae</taxon>
        <taxon>Zymoseptoria</taxon>
    </lineage>
</organism>
<dbReference type="eggNOG" id="ENOG502R9W3">
    <property type="taxonomic scope" value="Eukaryota"/>
</dbReference>
<dbReference type="KEGG" id="ztr:MYCGRDRAFT_93585"/>
<evidence type="ECO:0000313" key="2">
    <source>
        <dbReference type="EMBL" id="EGP87376.1"/>
    </source>
</evidence>
<gene>
    <name evidence="2" type="ORF">MYCGRDRAFT_93585</name>
</gene>
<evidence type="ECO:0000313" key="3">
    <source>
        <dbReference type="Proteomes" id="UP000008062"/>
    </source>
</evidence>
<dbReference type="EMBL" id="CM001200">
    <property type="protein sequence ID" value="EGP87376.1"/>
    <property type="molecule type" value="Genomic_DNA"/>
</dbReference>
<dbReference type="OrthoDB" id="3650755at2759"/>
<dbReference type="GeneID" id="13394176"/>
<proteinExistence type="predicted"/>
<reference evidence="2 3" key="1">
    <citation type="journal article" date="2011" name="PLoS Genet.">
        <title>Finished genome of the fungal wheat pathogen Mycosphaerella graminicola reveals dispensome structure, chromosome plasticity, and stealth pathogenesis.</title>
        <authorList>
            <person name="Goodwin S.B."/>
            <person name="Ben M'barek S."/>
            <person name="Dhillon B."/>
            <person name="Wittenberg A.H.J."/>
            <person name="Crane C.F."/>
            <person name="Hane J.K."/>
            <person name="Foster A.J."/>
            <person name="Van der Lee T.A.J."/>
            <person name="Grimwood J."/>
            <person name="Aerts A."/>
            <person name="Antoniw J."/>
            <person name="Bailey A."/>
            <person name="Bluhm B."/>
            <person name="Bowler J."/>
            <person name="Bristow J."/>
            <person name="van der Burgt A."/>
            <person name="Canto-Canche B."/>
            <person name="Churchill A.C.L."/>
            <person name="Conde-Ferraez L."/>
            <person name="Cools H.J."/>
            <person name="Coutinho P.M."/>
            <person name="Csukai M."/>
            <person name="Dehal P."/>
            <person name="De Wit P."/>
            <person name="Donzelli B."/>
            <person name="van de Geest H.C."/>
            <person name="van Ham R.C.H.J."/>
            <person name="Hammond-Kosack K.E."/>
            <person name="Henrissat B."/>
            <person name="Kilian A."/>
            <person name="Kobayashi A.K."/>
            <person name="Koopmann E."/>
            <person name="Kourmpetis Y."/>
            <person name="Kuzniar A."/>
            <person name="Lindquist E."/>
            <person name="Lombard V."/>
            <person name="Maliepaard C."/>
            <person name="Martins N."/>
            <person name="Mehrabi R."/>
            <person name="Nap J.P.H."/>
            <person name="Ponomarenko A."/>
            <person name="Rudd J.J."/>
            <person name="Salamov A."/>
            <person name="Schmutz J."/>
            <person name="Schouten H.J."/>
            <person name="Shapiro H."/>
            <person name="Stergiopoulos I."/>
            <person name="Torriani S.F.F."/>
            <person name="Tu H."/>
            <person name="de Vries R.P."/>
            <person name="Waalwijk C."/>
            <person name="Ware S.B."/>
            <person name="Wiebenga A."/>
            <person name="Zwiers L.-H."/>
            <person name="Oliver R.P."/>
            <person name="Grigoriev I.V."/>
            <person name="Kema G.H.J."/>
        </authorList>
    </citation>
    <scope>NUCLEOTIDE SEQUENCE [LARGE SCALE GENOMIC DNA]</scope>
    <source>
        <strain evidence="3">CBS 115943 / IPO323</strain>
    </source>
</reference>
<dbReference type="InParanoid" id="F9XBJ0"/>
<dbReference type="PANTHER" id="PTHR42085:SF2">
    <property type="entry name" value="F-BOX DOMAIN-CONTAINING PROTEIN"/>
    <property type="match status" value="1"/>
</dbReference>
<feature type="region of interest" description="Disordered" evidence="1">
    <location>
        <begin position="1"/>
        <end position="20"/>
    </location>
</feature>
<keyword evidence="3" id="KW-1185">Reference proteome</keyword>
<dbReference type="Proteomes" id="UP000008062">
    <property type="component" value="Chromosome 5"/>
</dbReference>
<dbReference type="HOGENOM" id="CLU_726061_0_0_1"/>
<protein>
    <submittedName>
        <fullName evidence="2">Uncharacterized protein</fullName>
    </submittedName>
</protein>
<sequence>MAEDWKERFHDSETTAASDRQKVQWRKSEIPSLPIVRALSIAQTVISPSIPVVHRSPFHFDNCRSPGTCPAHDSRIIRRARQIMARLGDFELSGILYAGCDFDAWRDKTDAWLRLRGLESFVSRTKKGEGRSGMAQRLKEKARDAICERVDRAIIRRLPTTIKPDDHLQNFWKQLEEQAKPFRFEDLTPELRCKVYSSILGADASYNLSQWTPSCSLPAILSVCSTVRKEAMPVYYSSTEFRATCKVSGGRDRGIERTRNTMTSWTRSLAHGALQHLRSINLYVAGLSPRTTGPVESFGNLLQFRFSPITGLTCDEWQSANPEVALHYHKSLNVQAKERLRKSLARLEKYREVTSLRGEVLVMAIVDILELLEDGKMEREA</sequence>
<dbReference type="RefSeq" id="XP_003852400.1">
    <property type="nucleotide sequence ID" value="XM_003852352.1"/>
</dbReference>
<dbReference type="InterPro" id="IPR038883">
    <property type="entry name" value="AN11006-like"/>
</dbReference>
<dbReference type="AlphaFoldDB" id="F9XBJ0"/>
<dbReference type="PANTHER" id="PTHR42085">
    <property type="entry name" value="F-BOX DOMAIN-CONTAINING PROTEIN"/>
    <property type="match status" value="1"/>
</dbReference>
<name>F9XBJ0_ZYMTI</name>
<evidence type="ECO:0000256" key="1">
    <source>
        <dbReference type="SAM" id="MobiDB-lite"/>
    </source>
</evidence>
<accession>F9XBJ0</accession>